<dbReference type="Proteomes" id="UP000597762">
    <property type="component" value="Unassembled WGS sequence"/>
</dbReference>
<comment type="caution">
    <text evidence="2">The sequence shown here is derived from an EMBL/GenBank/DDBJ whole genome shotgun (WGS) entry which is preliminary data.</text>
</comment>
<reference evidence="2" key="1">
    <citation type="submission" date="2021-01" db="EMBL/GenBank/DDBJ databases">
        <authorList>
            <person name="Li R."/>
            <person name="Bekaert M."/>
        </authorList>
    </citation>
    <scope>NUCLEOTIDE SEQUENCE</scope>
    <source>
        <strain evidence="2">Farmed</strain>
    </source>
</reference>
<dbReference type="EMBL" id="CAHIKZ030000258">
    <property type="protein sequence ID" value="CAE1164291.1"/>
    <property type="molecule type" value="Genomic_DNA"/>
</dbReference>
<evidence type="ECO:0000313" key="3">
    <source>
        <dbReference type="Proteomes" id="UP000597762"/>
    </source>
</evidence>
<accession>A0A812AZM7</accession>
<name>A0A812AZM7_ACAPH</name>
<keyword evidence="1" id="KW-0812">Transmembrane</keyword>
<feature type="transmembrane region" description="Helical" evidence="1">
    <location>
        <begin position="166"/>
        <end position="187"/>
    </location>
</feature>
<keyword evidence="1" id="KW-0472">Membrane</keyword>
<gene>
    <name evidence="2" type="ORF">SPHA_7973</name>
</gene>
<proteinExistence type="predicted"/>
<evidence type="ECO:0000313" key="2">
    <source>
        <dbReference type="EMBL" id="CAE1164291.1"/>
    </source>
</evidence>
<sequence>MRDRQTPTRKYSPFYRCLFSVHFPFLFSTLKTHSFHILSKFTLTTPYSFLLIFSSSASDFYRKSYNTHTFAPPNANTPQSEHYYSSPPPLSAPPTDEDIFSLLPVYFFPTTTHTQTLLHLHALTTHYHSLSRKLMSLTLMLTNAPHLPHVYLHYNREPLPSSSSSALLLLLLLLLLLRLLLRLLLLLREPSALTLRSRL</sequence>
<evidence type="ECO:0000256" key="1">
    <source>
        <dbReference type="SAM" id="Phobius"/>
    </source>
</evidence>
<organism evidence="2 3">
    <name type="scientific">Acanthosepion pharaonis</name>
    <name type="common">Pharaoh cuttlefish</name>
    <name type="synonym">Sepia pharaonis</name>
    <dbReference type="NCBI Taxonomy" id="158019"/>
    <lineage>
        <taxon>Eukaryota</taxon>
        <taxon>Metazoa</taxon>
        <taxon>Spiralia</taxon>
        <taxon>Lophotrochozoa</taxon>
        <taxon>Mollusca</taxon>
        <taxon>Cephalopoda</taxon>
        <taxon>Coleoidea</taxon>
        <taxon>Decapodiformes</taxon>
        <taxon>Sepiida</taxon>
        <taxon>Sepiina</taxon>
        <taxon>Sepiidae</taxon>
        <taxon>Acanthosepion</taxon>
    </lineage>
</organism>
<protein>
    <submittedName>
        <fullName evidence="2">Uncharacterized protein</fullName>
    </submittedName>
</protein>
<keyword evidence="3" id="KW-1185">Reference proteome</keyword>
<keyword evidence="1" id="KW-1133">Transmembrane helix</keyword>
<dbReference type="AlphaFoldDB" id="A0A812AZM7"/>